<dbReference type="Proteomes" id="UP001234297">
    <property type="component" value="Chromosome 8"/>
</dbReference>
<accession>A0ACC2LJD4</accession>
<dbReference type="EMBL" id="CM056816">
    <property type="protein sequence ID" value="KAJ8633582.1"/>
    <property type="molecule type" value="Genomic_DNA"/>
</dbReference>
<evidence type="ECO:0000313" key="2">
    <source>
        <dbReference type="Proteomes" id="UP001234297"/>
    </source>
</evidence>
<sequence>MLLRPWSPGQDENAWPAESPVWIRLKGLPYHCWSSDILLSIAGSIGKPLRLDDTTAKQRMLFFARVQVLMDVAKESPSHLTVDLEGEGAVEVEVQYENIPCSECLSTGHLSSKCPFTHRPGLIKTSALADLPITPISARSAGSVSEQLASPMEPSSLPKVVISGSANPGSPSATLSPPINMLPPPTLGPPINLPSTSLANPTTFPSFTATRPNSVATPTSSGLPPNCPLSVLPSDVVVEILGKIPPPALECSNPFSILEHCTLVDPCTSISKSNIQQVAKVRSYNDSGPQLWRLLQAPPLQLVLISQWPPTPSP</sequence>
<comment type="caution">
    <text evidence="1">The sequence shown here is derived from an EMBL/GenBank/DDBJ whole genome shotgun (WGS) entry which is preliminary data.</text>
</comment>
<organism evidence="1 2">
    <name type="scientific">Persea americana</name>
    <name type="common">Avocado</name>
    <dbReference type="NCBI Taxonomy" id="3435"/>
    <lineage>
        <taxon>Eukaryota</taxon>
        <taxon>Viridiplantae</taxon>
        <taxon>Streptophyta</taxon>
        <taxon>Embryophyta</taxon>
        <taxon>Tracheophyta</taxon>
        <taxon>Spermatophyta</taxon>
        <taxon>Magnoliopsida</taxon>
        <taxon>Magnoliidae</taxon>
        <taxon>Laurales</taxon>
        <taxon>Lauraceae</taxon>
        <taxon>Persea</taxon>
    </lineage>
</organism>
<gene>
    <name evidence="1" type="ORF">MRB53_026918</name>
</gene>
<protein>
    <submittedName>
        <fullName evidence="1">Uncharacterized protein</fullName>
    </submittedName>
</protein>
<name>A0ACC2LJD4_PERAE</name>
<reference evidence="1 2" key="1">
    <citation type="journal article" date="2022" name="Hortic Res">
        <title>A haplotype resolved chromosomal level avocado genome allows analysis of novel avocado genes.</title>
        <authorList>
            <person name="Nath O."/>
            <person name="Fletcher S.J."/>
            <person name="Hayward A."/>
            <person name="Shaw L.M."/>
            <person name="Masouleh A.K."/>
            <person name="Furtado A."/>
            <person name="Henry R.J."/>
            <person name="Mitter N."/>
        </authorList>
    </citation>
    <scope>NUCLEOTIDE SEQUENCE [LARGE SCALE GENOMIC DNA]</scope>
    <source>
        <strain evidence="2">cv. Hass</strain>
    </source>
</reference>
<proteinExistence type="predicted"/>
<keyword evidence="2" id="KW-1185">Reference proteome</keyword>
<evidence type="ECO:0000313" key="1">
    <source>
        <dbReference type="EMBL" id="KAJ8633582.1"/>
    </source>
</evidence>